<keyword evidence="1" id="KW-0472">Membrane</keyword>
<keyword evidence="1" id="KW-0812">Transmembrane</keyword>
<name>A0A212TR37_9BACT</name>
<dbReference type="RefSeq" id="WP_088843475.1">
    <property type="nucleotide sequence ID" value="NZ_FYEW01000001.1"/>
</dbReference>
<dbReference type="AlphaFoldDB" id="A0A212TR37"/>
<feature type="transmembrane region" description="Helical" evidence="1">
    <location>
        <begin position="42"/>
        <end position="58"/>
    </location>
</feature>
<proteinExistence type="predicted"/>
<accession>A0A212TR37</accession>
<organism evidence="2 3">
    <name type="scientific">Hymenobacter gelipurpurascens</name>
    <dbReference type="NCBI Taxonomy" id="89968"/>
    <lineage>
        <taxon>Bacteria</taxon>
        <taxon>Pseudomonadati</taxon>
        <taxon>Bacteroidota</taxon>
        <taxon>Cytophagia</taxon>
        <taxon>Cytophagales</taxon>
        <taxon>Hymenobacteraceae</taxon>
        <taxon>Hymenobacter</taxon>
    </lineage>
</organism>
<dbReference type="Proteomes" id="UP000198131">
    <property type="component" value="Unassembled WGS sequence"/>
</dbReference>
<keyword evidence="1" id="KW-1133">Transmembrane helix</keyword>
<evidence type="ECO:0000256" key="1">
    <source>
        <dbReference type="SAM" id="Phobius"/>
    </source>
</evidence>
<evidence type="ECO:0000313" key="3">
    <source>
        <dbReference type="Proteomes" id="UP000198131"/>
    </source>
</evidence>
<gene>
    <name evidence="2" type="ORF">SAMN06265337_2256</name>
</gene>
<feature type="transmembrane region" description="Helical" evidence="1">
    <location>
        <begin position="12"/>
        <end position="30"/>
    </location>
</feature>
<keyword evidence="3" id="KW-1185">Reference proteome</keyword>
<reference evidence="3" key="1">
    <citation type="submission" date="2017-06" db="EMBL/GenBank/DDBJ databases">
        <authorList>
            <person name="Varghese N."/>
            <person name="Submissions S."/>
        </authorList>
    </citation>
    <scope>NUCLEOTIDE SEQUENCE [LARGE SCALE GENOMIC DNA]</scope>
    <source>
        <strain evidence="3">DSM 11116</strain>
    </source>
</reference>
<dbReference type="EMBL" id="FYEW01000001">
    <property type="protein sequence ID" value="SNC68321.1"/>
    <property type="molecule type" value="Genomic_DNA"/>
</dbReference>
<feature type="transmembrane region" description="Helical" evidence="1">
    <location>
        <begin position="65"/>
        <end position="83"/>
    </location>
</feature>
<sequence length="125" mass="13877">MMPTFQKDQGAQQVVIICICLLLSAALPLWGEGLFVDKTGNFSTSPALTVGLLMALLLRWRPARTILFILTILYLCVDYFAFSHAPDKIGFLLVAPLHLTAFLLLGFSRSVQQHFLRPASQEQVA</sequence>
<evidence type="ECO:0000313" key="2">
    <source>
        <dbReference type="EMBL" id="SNC68321.1"/>
    </source>
</evidence>
<protein>
    <submittedName>
        <fullName evidence="2">Uncharacterized protein</fullName>
    </submittedName>
</protein>
<dbReference type="OrthoDB" id="9878504at2"/>
<feature type="transmembrane region" description="Helical" evidence="1">
    <location>
        <begin position="89"/>
        <end position="107"/>
    </location>
</feature>